<evidence type="ECO:0000313" key="3">
    <source>
        <dbReference type="EMBL" id="URF02837.1"/>
    </source>
</evidence>
<reference evidence="3" key="1">
    <citation type="journal article" date="2022" name="Microbiol. Resour. Announc.">
        <title>Genome Sequence of Cupriavidus campinensis Strain G5, a Member of a Bacterial Consortium Capable of Polyethylene Degradation.</title>
        <authorList>
            <person name="Schneider B."/>
            <person name="Pfeiffer F."/>
            <person name="Dyall-Smith M."/>
            <person name="Kunte H.J."/>
        </authorList>
    </citation>
    <scope>NUCLEOTIDE SEQUENCE</scope>
    <source>
        <strain evidence="3">G5</strain>
    </source>
</reference>
<dbReference type="InterPro" id="IPR011010">
    <property type="entry name" value="DNA_brk_join_enz"/>
</dbReference>
<dbReference type="GO" id="GO:0006310">
    <property type="term" value="P:DNA recombination"/>
    <property type="evidence" value="ECO:0007669"/>
    <property type="project" value="UniProtKB-KW"/>
</dbReference>
<accession>A0AAE9HVE9</accession>
<dbReference type="Proteomes" id="UP001056132">
    <property type="component" value="Chromosome 1"/>
</dbReference>
<protein>
    <recommendedName>
        <fullName evidence="5">Integrase</fullName>
    </recommendedName>
</protein>
<dbReference type="InterPro" id="IPR010998">
    <property type="entry name" value="Integrase_recombinase_N"/>
</dbReference>
<dbReference type="RefSeq" id="WP_250024568.1">
    <property type="nucleotide sequence ID" value="NZ_CP097330.1"/>
</dbReference>
<dbReference type="InterPro" id="IPR013762">
    <property type="entry name" value="Integrase-like_cat_sf"/>
</dbReference>
<dbReference type="Gene3D" id="1.10.150.130">
    <property type="match status" value="1"/>
</dbReference>
<dbReference type="GO" id="GO:0015074">
    <property type="term" value="P:DNA integration"/>
    <property type="evidence" value="ECO:0007669"/>
    <property type="project" value="InterPro"/>
</dbReference>
<sequence length="407" mass="46101">MKARRTSGPSRKQRTGVDRLYKYIGARKVSFYYQYPDGKSETLATAPLGDKKAIAEAEHAAKRKALDIQAGQIVVGSVADLIGRFQAEVEPTHYRDQSKDGKAVRAGEYANLILFFGKMAPAGLRSQHGYQYLDARAKAGAPMKANKELSLMSTICNYAIRWGLIDTNPFVGLMLNKGDKDVRTVSRSQVVRFYLWAIRQGQAYRTMGCAAMFTYLTGFRAAEIRPYRLSGLGQDGVRVISAKRKKGEAEVVKVREWSTRLQVVVERARRTPVETSTKKFVVQSLYLFPNRRGQPYSKSGWNSVWQDAMWDWIATFDREAAIALQAARRYEAERRKQKGAETTEERPEYSIADHPEYFSTMDIRPAAITSKLERRSADAYDFAAHANPATTHRHYDRRKVKRAAATE</sequence>
<evidence type="ECO:0000313" key="4">
    <source>
        <dbReference type="Proteomes" id="UP001056132"/>
    </source>
</evidence>
<dbReference type="Gene3D" id="1.10.443.10">
    <property type="entry name" value="Intergrase catalytic core"/>
    <property type="match status" value="1"/>
</dbReference>
<dbReference type="GO" id="GO:0003677">
    <property type="term" value="F:DNA binding"/>
    <property type="evidence" value="ECO:0007669"/>
    <property type="project" value="UniProtKB-KW"/>
</dbReference>
<name>A0AAE9HVE9_9BURK</name>
<dbReference type="SUPFAM" id="SSF56349">
    <property type="entry name" value="DNA breaking-rejoining enzymes"/>
    <property type="match status" value="1"/>
</dbReference>
<evidence type="ECO:0000256" key="1">
    <source>
        <dbReference type="ARBA" id="ARBA00023125"/>
    </source>
</evidence>
<keyword evidence="1" id="KW-0238">DNA-binding</keyword>
<dbReference type="EMBL" id="CP097330">
    <property type="protein sequence ID" value="URF02837.1"/>
    <property type="molecule type" value="Genomic_DNA"/>
</dbReference>
<gene>
    <name evidence="3" type="ORF">M5D45_09660</name>
</gene>
<evidence type="ECO:0000256" key="2">
    <source>
        <dbReference type="ARBA" id="ARBA00023172"/>
    </source>
</evidence>
<organism evidence="3 4">
    <name type="scientific">Cupriavidus campinensis</name>
    <dbReference type="NCBI Taxonomy" id="151783"/>
    <lineage>
        <taxon>Bacteria</taxon>
        <taxon>Pseudomonadati</taxon>
        <taxon>Pseudomonadota</taxon>
        <taxon>Betaproteobacteria</taxon>
        <taxon>Burkholderiales</taxon>
        <taxon>Burkholderiaceae</taxon>
        <taxon>Cupriavidus</taxon>
    </lineage>
</organism>
<evidence type="ECO:0008006" key="5">
    <source>
        <dbReference type="Google" id="ProtNLM"/>
    </source>
</evidence>
<reference evidence="3" key="2">
    <citation type="submission" date="2022-05" db="EMBL/GenBank/DDBJ databases">
        <authorList>
            <person name="Kunte H.-J."/>
        </authorList>
    </citation>
    <scope>NUCLEOTIDE SEQUENCE</scope>
    <source>
        <strain evidence="3">G5</strain>
    </source>
</reference>
<dbReference type="AlphaFoldDB" id="A0AAE9HVE9"/>
<dbReference type="KEGG" id="ccam:M5D45_09660"/>
<keyword evidence="2" id="KW-0233">DNA recombination</keyword>
<proteinExistence type="predicted"/>